<keyword evidence="3" id="KW-1185">Reference proteome</keyword>
<reference evidence="2 3" key="1">
    <citation type="submission" date="2016-10" db="EMBL/GenBank/DDBJ databases">
        <authorList>
            <person name="de Groot N.N."/>
        </authorList>
    </citation>
    <scope>NUCLEOTIDE SEQUENCE [LARGE SCALE GENOMIC DNA]</scope>
    <source>
        <strain evidence="3">P4-7,KCTC 19426,CECT 7604</strain>
    </source>
</reference>
<dbReference type="STRING" id="1090615.SAMN04515671_3919"/>
<evidence type="ECO:0000313" key="3">
    <source>
        <dbReference type="Proteomes" id="UP000198741"/>
    </source>
</evidence>
<evidence type="ECO:0000256" key="1">
    <source>
        <dbReference type="SAM" id="Phobius"/>
    </source>
</evidence>
<keyword evidence="1" id="KW-0812">Transmembrane</keyword>
<dbReference type="Proteomes" id="UP000198741">
    <property type="component" value="Chromosome I"/>
</dbReference>
<gene>
    <name evidence="2" type="ORF">SAMN04515671_3919</name>
</gene>
<keyword evidence="1" id="KW-1133">Transmembrane helix</keyword>
<feature type="transmembrane region" description="Helical" evidence="1">
    <location>
        <begin position="39"/>
        <end position="62"/>
    </location>
</feature>
<evidence type="ECO:0000313" key="2">
    <source>
        <dbReference type="EMBL" id="SDP37086.1"/>
    </source>
</evidence>
<dbReference type="EMBL" id="LT629710">
    <property type="protein sequence ID" value="SDP37086.1"/>
    <property type="molecule type" value="Genomic_DNA"/>
</dbReference>
<sequence>MSRIPRGRHSVVHVRDTGEDLLSAESLQREIEQNRRSEYRLVSVTAIALVVIGIMIFAHLVWL</sequence>
<keyword evidence="1" id="KW-0472">Membrane</keyword>
<dbReference type="RefSeq" id="WP_090479272.1">
    <property type="nucleotide sequence ID" value="NZ_LT629710.1"/>
</dbReference>
<organism evidence="2 3">
    <name type="scientific">Nakamurella panacisegetis</name>
    <dbReference type="NCBI Taxonomy" id="1090615"/>
    <lineage>
        <taxon>Bacteria</taxon>
        <taxon>Bacillati</taxon>
        <taxon>Actinomycetota</taxon>
        <taxon>Actinomycetes</taxon>
        <taxon>Nakamurellales</taxon>
        <taxon>Nakamurellaceae</taxon>
        <taxon>Nakamurella</taxon>
    </lineage>
</organism>
<dbReference type="AlphaFoldDB" id="A0A1H0S781"/>
<proteinExistence type="predicted"/>
<protein>
    <submittedName>
        <fullName evidence="2">Uncharacterized protein</fullName>
    </submittedName>
</protein>
<accession>A0A1H0S781</accession>
<name>A0A1H0S781_9ACTN</name>